<name>A0A1F7I7T1_9BACT</name>
<dbReference type="PANTHER" id="PTHR33653">
    <property type="entry name" value="RIBONUCLEASE VAPC2"/>
    <property type="match status" value="1"/>
</dbReference>
<keyword evidence="4" id="KW-0479">Metal-binding</keyword>
<evidence type="ECO:0000256" key="5">
    <source>
        <dbReference type="ARBA" id="ARBA00022801"/>
    </source>
</evidence>
<evidence type="ECO:0000313" key="9">
    <source>
        <dbReference type="EMBL" id="OGK39403.1"/>
    </source>
</evidence>
<accession>A0A1F7I7T1</accession>
<dbReference type="InterPro" id="IPR029060">
    <property type="entry name" value="PIN-like_dom_sf"/>
</dbReference>
<dbReference type="InterPro" id="IPR002716">
    <property type="entry name" value="PIN_dom"/>
</dbReference>
<dbReference type="InterPro" id="IPR050556">
    <property type="entry name" value="Type_II_TA_system_RNase"/>
</dbReference>
<dbReference type="Pfam" id="PF01850">
    <property type="entry name" value="PIN"/>
    <property type="match status" value="1"/>
</dbReference>
<reference evidence="9 10" key="1">
    <citation type="journal article" date="2016" name="Nat. Commun.">
        <title>Thousands of microbial genomes shed light on interconnected biogeochemical processes in an aquifer system.</title>
        <authorList>
            <person name="Anantharaman K."/>
            <person name="Brown C.T."/>
            <person name="Hug L.A."/>
            <person name="Sharon I."/>
            <person name="Castelle C.J."/>
            <person name="Probst A.J."/>
            <person name="Thomas B.C."/>
            <person name="Singh A."/>
            <person name="Wilkins M.J."/>
            <person name="Karaoz U."/>
            <person name="Brodie E.L."/>
            <person name="Williams K.H."/>
            <person name="Hubbard S.S."/>
            <person name="Banfield J.F."/>
        </authorList>
    </citation>
    <scope>NUCLEOTIDE SEQUENCE [LARGE SCALE GENOMIC DNA]</scope>
</reference>
<comment type="cofactor">
    <cofactor evidence="1">
        <name>Mg(2+)</name>
        <dbReference type="ChEBI" id="CHEBI:18420"/>
    </cofactor>
</comment>
<dbReference type="SUPFAM" id="SSF88723">
    <property type="entry name" value="PIN domain-like"/>
    <property type="match status" value="1"/>
</dbReference>
<dbReference type="GO" id="GO:0004518">
    <property type="term" value="F:nuclease activity"/>
    <property type="evidence" value="ECO:0007669"/>
    <property type="project" value="UniProtKB-KW"/>
</dbReference>
<dbReference type="GO" id="GO:0016787">
    <property type="term" value="F:hydrolase activity"/>
    <property type="evidence" value="ECO:0007669"/>
    <property type="project" value="UniProtKB-KW"/>
</dbReference>
<evidence type="ECO:0000256" key="2">
    <source>
        <dbReference type="ARBA" id="ARBA00022649"/>
    </source>
</evidence>
<gene>
    <name evidence="9" type="ORF">A3A74_06225</name>
</gene>
<organism evidence="9 10">
    <name type="scientific">Candidatus Roizmanbacteria bacterium RIFCSPLOWO2_01_FULL_35_13</name>
    <dbReference type="NCBI Taxonomy" id="1802055"/>
    <lineage>
        <taxon>Bacteria</taxon>
        <taxon>Candidatus Roizmaniibacteriota</taxon>
    </lineage>
</organism>
<evidence type="ECO:0000313" key="10">
    <source>
        <dbReference type="Proteomes" id="UP000179270"/>
    </source>
</evidence>
<evidence type="ECO:0000259" key="8">
    <source>
        <dbReference type="Pfam" id="PF01850"/>
    </source>
</evidence>
<dbReference type="Proteomes" id="UP000179270">
    <property type="component" value="Unassembled WGS sequence"/>
</dbReference>
<keyword evidence="5" id="KW-0378">Hydrolase</keyword>
<dbReference type="Gene3D" id="3.40.50.1010">
    <property type="entry name" value="5'-nuclease"/>
    <property type="match status" value="1"/>
</dbReference>
<comment type="caution">
    <text evidence="9">The sequence shown here is derived from an EMBL/GenBank/DDBJ whole genome shotgun (WGS) entry which is preliminary data.</text>
</comment>
<protein>
    <recommendedName>
        <fullName evidence="8">PIN domain-containing protein</fullName>
    </recommendedName>
</protein>
<dbReference type="PANTHER" id="PTHR33653:SF1">
    <property type="entry name" value="RIBONUCLEASE VAPC2"/>
    <property type="match status" value="1"/>
</dbReference>
<evidence type="ECO:0000256" key="7">
    <source>
        <dbReference type="ARBA" id="ARBA00038093"/>
    </source>
</evidence>
<dbReference type="EMBL" id="MGAF01000051">
    <property type="protein sequence ID" value="OGK39403.1"/>
    <property type="molecule type" value="Genomic_DNA"/>
</dbReference>
<comment type="similarity">
    <text evidence="7">Belongs to the PINc/VapC protein family.</text>
</comment>
<dbReference type="CDD" id="cd18741">
    <property type="entry name" value="PIN_VapC4-5_FitB-like"/>
    <property type="match status" value="1"/>
</dbReference>
<feature type="domain" description="PIN" evidence="8">
    <location>
        <begin position="1"/>
        <end position="114"/>
    </location>
</feature>
<keyword evidence="3" id="KW-0540">Nuclease</keyword>
<evidence type="ECO:0000256" key="1">
    <source>
        <dbReference type="ARBA" id="ARBA00001946"/>
    </source>
</evidence>
<dbReference type="STRING" id="1802055.A3A74_06225"/>
<dbReference type="AlphaFoldDB" id="A0A1F7I7T1"/>
<sequence>MLVDTSIFIDFFRGNGKAKNFFEKKRNYSTSVLCVMEVIAGFPKLSDREKFEDFLTKAGIKFYYVNDLISKRGFELFKVYHLKAGISIPDALIAATAMIYRDVLVTLNIKHFRSIKDLSLMKPY</sequence>
<dbReference type="GO" id="GO:0046872">
    <property type="term" value="F:metal ion binding"/>
    <property type="evidence" value="ECO:0007669"/>
    <property type="project" value="UniProtKB-KW"/>
</dbReference>
<keyword evidence="6" id="KW-0460">Magnesium</keyword>
<keyword evidence="2" id="KW-1277">Toxin-antitoxin system</keyword>
<evidence type="ECO:0000256" key="3">
    <source>
        <dbReference type="ARBA" id="ARBA00022722"/>
    </source>
</evidence>
<proteinExistence type="inferred from homology"/>
<evidence type="ECO:0000256" key="6">
    <source>
        <dbReference type="ARBA" id="ARBA00022842"/>
    </source>
</evidence>
<evidence type="ECO:0000256" key="4">
    <source>
        <dbReference type="ARBA" id="ARBA00022723"/>
    </source>
</evidence>